<dbReference type="InterPro" id="IPR029016">
    <property type="entry name" value="GAF-like_dom_sf"/>
</dbReference>
<evidence type="ECO:0000256" key="7">
    <source>
        <dbReference type="ARBA" id="ARBA00022777"/>
    </source>
</evidence>
<dbReference type="OrthoDB" id="5477914at2"/>
<organism evidence="17 18">
    <name type="scientific">Duganella radicis</name>
    <dbReference type="NCBI Taxonomy" id="551988"/>
    <lineage>
        <taxon>Bacteria</taxon>
        <taxon>Pseudomonadati</taxon>
        <taxon>Pseudomonadota</taxon>
        <taxon>Betaproteobacteria</taxon>
        <taxon>Burkholderiales</taxon>
        <taxon>Oxalobacteraceae</taxon>
        <taxon>Telluria group</taxon>
        <taxon>Duganella</taxon>
    </lineage>
</organism>
<dbReference type="SUPFAM" id="SSF63829">
    <property type="entry name" value="Calcium-dependent phosphotriesterase"/>
    <property type="match status" value="3"/>
</dbReference>
<protein>
    <recommendedName>
        <fullName evidence="13">Sensory/regulatory protein RpfC</fullName>
        <ecNumber evidence="2">2.7.13.3</ecNumber>
    </recommendedName>
    <alternativeName>
        <fullName evidence="14">Virulence sensor protein BvgS</fullName>
    </alternativeName>
</protein>
<keyword evidence="8" id="KW-0067">ATP-binding</keyword>
<dbReference type="SUPFAM" id="SSF55781">
    <property type="entry name" value="GAF domain-like"/>
    <property type="match status" value="1"/>
</dbReference>
<dbReference type="InterPro" id="IPR004358">
    <property type="entry name" value="Sig_transdc_His_kin-like_C"/>
</dbReference>
<dbReference type="Gene3D" id="2.130.10.10">
    <property type="entry name" value="YVTN repeat-like/Quinoprotein amine dehydrogenase"/>
    <property type="match status" value="2"/>
</dbReference>
<dbReference type="InterPro" id="IPR036890">
    <property type="entry name" value="HATPase_C_sf"/>
</dbReference>
<keyword evidence="6" id="KW-0547">Nucleotide-binding</keyword>
<dbReference type="Gene3D" id="3.30.565.10">
    <property type="entry name" value="Histidine kinase-like ATPase, C-terminal domain"/>
    <property type="match status" value="1"/>
</dbReference>
<dbReference type="SMART" id="SM00065">
    <property type="entry name" value="GAF"/>
    <property type="match status" value="1"/>
</dbReference>
<dbReference type="PRINTS" id="PR00344">
    <property type="entry name" value="BCTRLSENSOR"/>
</dbReference>
<keyword evidence="18" id="KW-1185">Reference proteome</keyword>
<dbReference type="EC" id="2.7.13.3" evidence="2"/>
<evidence type="ECO:0000256" key="13">
    <source>
        <dbReference type="ARBA" id="ARBA00068150"/>
    </source>
</evidence>
<dbReference type="GO" id="GO:0005524">
    <property type="term" value="F:ATP binding"/>
    <property type="evidence" value="ECO:0007669"/>
    <property type="project" value="UniProtKB-KW"/>
</dbReference>
<dbReference type="EMBL" id="WNKY01000086">
    <property type="protein sequence ID" value="MTV41952.1"/>
    <property type="molecule type" value="Genomic_DNA"/>
</dbReference>
<evidence type="ECO:0000313" key="18">
    <source>
        <dbReference type="Proteomes" id="UP000475582"/>
    </source>
</evidence>
<evidence type="ECO:0000256" key="6">
    <source>
        <dbReference type="ARBA" id="ARBA00022741"/>
    </source>
</evidence>
<keyword evidence="4" id="KW-0808">Transferase</keyword>
<dbReference type="InterPro" id="IPR003661">
    <property type="entry name" value="HisK_dim/P_dom"/>
</dbReference>
<evidence type="ECO:0000256" key="4">
    <source>
        <dbReference type="ARBA" id="ARBA00022679"/>
    </source>
</evidence>
<proteinExistence type="predicted"/>
<name>A0A6L6PSW5_9BURK</name>
<reference evidence="17 18" key="1">
    <citation type="submission" date="2019-11" db="EMBL/GenBank/DDBJ databases">
        <title>Type strains purchased from KCTC, JCM and DSMZ.</title>
        <authorList>
            <person name="Lu H."/>
        </authorList>
    </citation>
    <scope>NUCLEOTIDE SEQUENCE [LARGE SCALE GENOMIC DNA]</scope>
    <source>
        <strain evidence="17 18">KCTC 22382</strain>
    </source>
</reference>
<dbReference type="SMART" id="SM00387">
    <property type="entry name" value="HATPase_c"/>
    <property type="match status" value="1"/>
</dbReference>
<dbReference type="InterPro" id="IPR003018">
    <property type="entry name" value="GAF"/>
</dbReference>
<keyword evidence="7" id="KW-0418">Kinase</keyword>
<evidence type="ECO:0000256" key="3">
    <source>
        <dbReference type="ARBA" id="ARBA00022553"/>
    </source>
</evidence>
<dbReference type="InterPro" id="IPR015943">
    <property type="entry name" value="WD40/YVTN_repeat-like_dom_sf"/>
</dbReference>
<dbReference type="Pfam" id="PF07495">
    <property type="entry name" value="Y_Y_Y"/>
    <property type="match status" value="1"/>
</dbReference>
<dbReference type="PROSITE" id="PS50109">
    <property type="entry name" value="HIS_KIN"/>
    <property type="match status" value="1"/>
</dbReference>
<dbReference type="InterPro" id="IPR011123">
    <property type="entry name" value="Y_Y_Y"/>
</dbReference>
<dbReference type="Pfam" id="PF02518">
    <property type="entry name" value="HATPase_c"/>
    <property type="match status" value="1"/>
</dbReference>
<evidence type="ECO:0000256" key="2">
    <source>
        <dbReference type="ARBA" id="ARBA00012438"/>
    </source>
</evidence>
<comment type="catalytic activity">
    <reaction evidence="1">
        <text>ATP + protein L-histidine = ADP + protein N-phospho-L-histidine.</text>
        <dbReference type="EC" id="2.7.13.3"/>
    </reaction>
</comment>
<keyword evidence="10" id="KW-0843">Virulence</keyword>
<evidence type="ECO:0000256" key="10">
    <source>
        <dbReference type="ARBA" id="ARBA00023026"/>
    </source>
</evidence>
<keyword evidence="9" id="KW-0902">Two-component regulatory system</keyword>
<evidence type="ECO:0000256" key="9">
    <source>
        <dbReference type="ARBA" id="ARBA00023012"/>
    </source>
</evidence>
<dbReference type="Proteomes" id="UP000475582">
    <property type="component" value="Unassembled WGS sequence"/>
</dbReference>
<evidence type="ECO:0000256" key="12">
    <source>
        <dbReference type="ARBA" id="ARBA00064003"/>
    </source>
</evidence>
<evidence type="ECO:0000313" key="17">
    <source>
        <dbReference type="EMBL" id="MTV41952.1"/>
    </source>
</evidence>
<dbReference type="Pfam" id="PF00512">
    <property type="entry name" value="HisKA"/>
    <property type="match status" value="1"/>
</dbReference>
<dbReference type="SUPFAM" id="SSF55874">
    <property type="entry name" value="ATPase domain of HSP90 chaperone/DNA topoisomerase II/histidine kinase"/>
    <property type="match status" value="1"/>
</dbReference>
<evidence type="ECO:0000256" key="8">
    <source>
        <dbReference type="ARBA" id="ARBA00022840"/>
    </source>
</evidence>
<dbReference type="GO" id="GO:0000155">
    <property type="term" value="F:phosphorelay sensor kinase activity"/>
    <property type="evidence" value="ECO:0007669"/>
    <property type="project" value="InterPro"/>
</dbReference>
<dbReference type="InterPro" id="IPR005467">
    <property type="entry name" value="His_kinase_dom"/>
</dbReference>
<keyword evidence="5 15" id="KW-0732">Signal</keyword>
<feature type="signal peptide" evidence="15">
    <location>
        <begin position="1"/>
        <end position="23"/>
    </location>
</feature>
<dbReference type="InterPro" id="IPR036097">
    <property type="entry name" value="HisK_dim/P_sf"/>
</dbReference>
<evidence type="ECO:0000256" key="15">
    <source>
        <dbReference type="SAM" id="SignalP"/>
    </source>
</evidence>
<dbReference type="FunFam" id="3.30.565.10:FF:000010">
    <property type="entry name" value="Sensor histidine kinase RcsC"/>
    <property type="match status" value="1"/>
</dbReference>
<comment type="function">
    <text evidence="11">Member of the two-component regulatory system BvgS/BvgA. Phosphorylates BvgA via a four-step phosphorelay in response to environmental signals.</text>
</comment>
<comment type="subunit">
    <text evidence="12">At low DSF concentrations, interacts with RpfF.</text>
</comment>
<evidence type="ECO:0000256" key="5">
    <source>
        <dbReference type="ARBA" id="ARBA00022729"/>
    </source>
</evidence>
<dbReference type="CDD" id="cd00082">
    <property type="entry name" value="HisKA"/>
    <property type="match status" value="1"/>
</dbReference>
<keyword evidence="3" id="KW-0597">Phosphoprotein</keyword>
<evidence type="ECO:0000256" key="14">
    <source>
        <dbReference type="ARBA" id="ARBA00070152"/>
    </source>
</evidence>
<dbReference type="Pfam" id="PF07494">
    <property type="entry name" value="Reg_prop"/>
    <property type="match status" value="2"/>
</dbReference>
<dbReference type="InterPro" id="IPR003594">
    <property type="entry name" value="HATPase_dom"/>
</dbReference>
<dbReference type="CDD" id="cd16922">
    <property type="entry name" value="HATPase_EvgS-ArcB-TorS-like"/>
    <property type="match status" value="1"/>
</dbReference>
<dbReference type="PANTHER" id="PTHR43547:SF2">
    <property type="entry name" value="HYBRID SIGNAL TRANSDUCTION HISTIDINE KINASE C"/>
    <property type="match status" value="1"/>
</dbReference>
<dbReference type="Gene3D" id="2.60.40.10">
    <property type="entry name" value="Immunoglobulins"/>
    <property type="match status" value="1"/>
</dbReference>
<accession>A0A6L6PSW5</accession>
<comment type="caution">
    <text evidence="17">The sequence shown here is derived from an EMBL/GenBank/DDBJ whole genome shotgun (WGS) entry which is preliminary data.</text>
</comment>
<dbReference type="RefSeq" id="WP_155468388.1">
    <property type="nucleotide sequence ID" value="NZ_WNKY01000086.1"/>
</dbReference>
<dbReference type="Pfam" id="PF13185">
    <property type="entry name" value="GAF_2"/>
    <property type="match status" value="1"/>
</dbReference>
<dbReference type="PANTHER" id="PTHR43547">
    <property type="entry name" value="TWO-COMPONENT HISTIDINE KINASE"/>
    <property type="match status" value="1"/>
</dbReference>
<sequence>LAALGWLMALAPGWPLAAAPAHWAGLAQPLFHTLGAQQGLVNVIVTAVAQDQDGFLWVGTQGGLARWDGYRFRNYTAVPGDPRTLPDGLVGPLHVDPRGRLWIGTGSGGLARYEPASDGFVTYNVRNAGLASLGVLALAGDAAGGLWVGSDNGLDYLHESGAPARPRLSHYRQDDGSGLPADIVKSLWLDGGGTLWVGTARGLARRDPRGGKFVKVPVPTRTSDAPSVEALFMDRAGQLWIGTNGDGLFVLDPQTGVARRFAAGAAAVALMKNEAINGIAEPVPGEIWISSYAGGVGVVDRASGETRVIRYDPQAVSGVPSGLLRGIYGDRAGTLWLASDAGLAQHQPAQAALSLGRGSPGRPGLSDGDVMSVAEAADQRLWAGFARRGADLVDPARASVTPWRQSSAPHRGLKPSNAVTALFPERDGSVWLATPSGLYRADASGQRSVRLEAPWLDDRWYIHTLVRSGELLWLGTSAEGLFQARLDAGGRLQLVRHIEGLTGRDVNVVLPGPDGSGFVWVGTATGLNRVARDSGAVLQRIEADVADPGALTNAYVTALHSDRRGRLWVANGAGIDVMEGGYADGQRRFRRLGVAQGLPNSNIAALVADRQGRIWASSDDGIAVIDPESLAVGVIGRAEGALYSPYWSGAGIATAAGDIVFGGSGGITVVRPERFQAWTLRPPVVLTEVRLGGRAVAPAPHNAGAGLVVRPDANSFAVEFAALDYTAPEQNRYAYRLEGYDRDWIGADAAHRTAAYTNLPPGQYRLLIRGSNRRGLWAAQPLQLAVTVLPWWYQTWWFRGAALLLAAGGLYGVYRLRTWQLAAQRKALEREVAARTAEVVQQKALAEHQHREASERNAELAAVNAVAQILAGKLDLAQLIAQVGEQVRHTFLAGRTHIAVLERDSGALRLGYASGASGSAPDRGEQLCREVIDSGAGVLGAHAGLSSLGVPIVAGGAVLGAVAVQRAAPYKASDQRLLETIAAHIGAALQNALLFRQAEAARARAEEATQAKSLFLANMSHEIRTPMNAVIGLSYLALNTEVPSRQRDYVQKIHNAGNSLLGIISDILDFSKIEAGKLELETADFDLDDLLAHVAAVSGGGLGRKGLECNFDVPAEVPRGLRGDALRLGQVLVNLLNNALKFTAQGEVTLAVRVLERRAARARLAFSVRDTGIGMSEAQIGRLFQAFTQADGSSTRRYGGSGLGLSICKNLTDLMGGTIRVDSRSGAGSRFVVELWLEHATAALAPPPPLPANSAVWPAPPPLPPTAVTVRLALLAPLAVSAPLALAWPPLPLSPV</sequence>
<evidence type="ECO:0000259" key="16">
    <source>
        <dbReference type="PROSITE" id="PS50109"/>
    </source>
</evidence>
<feature type="chain" id="PRO_5026756343" description="Sensory/regulatory protein RpfC" evidence="15">
    <location>
        <begin position="24"/>
        <end position="1296"/>
    </location>
</feature>
<dbReference type="Gene3D" id="1.10.287.130">
    <property type="match status" value="1"/>
</dbReference>
<dbReference type="SMART" id="SM00388">
    <property type="entry name" value="HisKA"/>
    <property type="match status" value="1"/>
</dbReference>
<feature type="domain" description="Histidine kinase" evidence="16">
    <location>
        <begin position="1018"/>
        <end position="1239"/>
    </location>
</feature>
<dbReference type="FunFam" id="1.10.287.130:FF:000002">
    <property type="entry name" value="Two-component osmosensing histidine kinase"/>
    <property type="match status" value="1"/>
</dbReference>
<gene>
    <name evidence="17" type="ORF">GM676_30850</name>
</gene>
<dbReference type="SUPFAM" id="SSF47384">
    <property type="entry name" value="Homodimeric domain of signal transducing histidine kinase"/>
    <property type="match status" value="1"/>
</dbReference>
<dbReference type="InterPro" id="IPR011110">
    <property type="entry name" value="Reg_prop"/>
</dbReference>
<feature type="non-terminal residue" evidence="17">
    <location>
        <position position="1"/>
    </location>
</feature>
<evidence type="ECO:0000256" key="1">
    <source>
        <dbReference type="ARBA" id="ARBA00000085"/>
    </source>
</evidence>
<dbReference type="InterPro" id="IPR013783">
    <property type="entry name" value="Ig-like_fold"/>
</dbReference>
<evidence type="ECO:0000256" key="11">
    <source>
        <dbReference type="ARBA" id="ARBA00058004"/>
    </source>
</evidence>
<dbReference type="Gene3D" id="3.30.450.40">
    <property type="match status" value="1"/>
</dbReference>